<dbReference type="RefSeq" id="WP_311369625.1">
    <property type="nucleotide sequence ID" value="NZ_JAVRHX010000005.1"/>
</dbReference>
<comment type="caution">
    <text evidence="1">The sequence shown here is derived from an EMBL/GenBank/DDBJ whole genome shotgun (WGS) entry which is preliminary data.</text>
</comment>
<evidence type="ECO:0000313" key="1">
    <source>
        <dbReference type="EMBL" id="MDT0596099.1"/>
    </source>
</evidence>
<name>A0ABU2ZTX5_9ALTE</name>
<organism evidence="1 2">
    <name type="scientific">Glaciecola petra</name>
    <dbReference type="NCBI Taxonomy" id="3075602"/>
    <lineage>
        <taxon>Bacteria</taxon>
        <taxon>Pseudomonadati</taxon>
        <taxon>Pseudomonadota</taxon>
        <taxon>Gammaproteobacteria</taxon>
        <taxon>Alteromonadales</taxon>
        <taxon>Alteromonadaceae</taxon>
        <taxon>Glaciecola</taxon>
    </lineage>
</organism>
<sequence length="104" mass="11342">MQTKTTTFPLSTIGSYPERVLRKPEVLKVTGLSSTVLYEQTRGGLFPTSMALGSRAIGYLSSEITAIVTARAAGYDDERIRELVKLLMQKRKESASALMSSLVA</sequence>
<dbReference type="InterPro" id="IPR010260">
    <property type="entry name" value="AlpA"/>
</dbReference>
<accession>A0ABU2ZTX5</accession>
<dbReference type="EMBL" id="JAVRHX010000005">
    <property type="protein sequence ID" value="MDT0596099.1"/>
    <property type="molecule type" value="Genomic_DNA"/>
</dbReference>
<protein>
    <submittedName>
        <fullName evidence="1">AlpA family phage regulatory protein</fullName>
    </submittedName>
</protein>
<dbReference type="Proteomes" id="UP001253545">
    <property type="component" value="Unassembled WGS sequence"/>
</dbReference>
<gene>
    <name evidence="1" type="ORF">RM552_14695</name>
</gene>
<keyword evidence="2" id="KW-1185">Reference proteome</keyword>
<reference evidence="1 2" key="1">
    <citation type="submission" date="2023-09" db="EMBL/GenBank/DDBJ databases">
        <authorList>
            <person name="Rey-Velasco X."/>
        </authorList>
    </citation>
    <scope>NUCLEOTIDE SEQUENCE [LARGE SCALE GENOMIC DNA]</scope>
    <source>
        <strain evidence="1 2">P117</strain>
    </source>
</reference>
<proteinExistence type="predicted"/>
<dbReference type="Pfam" id="PF05930">
    <property type="entry name" value="Phage_AlpA"/>
    <property type="match status" value="1"/>
</dbReference>
<evidence type="ECO:0000313" key="2">
    <source>
        <dbReference type="Proteomes" id="UP001253545"/>
    </source>
</evidence>